<dbReference type="OrthoDB" id="434144at2759"/>
<dbReference type="InterPro" id="IPR012094">
    <property type="entry name" value="tRNA_Ile_lys_synt"/>
</dbReference>
<dbReference type="InterPro" id="IPR014729">
    <property type="entry name" value="Rossmann-like_a/b/a_fold"/>
</dbReference>
<evidence type="ECO:0000256" key="5">
    <source>
        <dbReference type="ARBA" id="ARBA00022840"/>
    </source>
</evidence>
<comment type="catalytic activity">
    <reaction evidence="6">
        <text>cytidine(34) in tRNA(Ile2) + L-lysine + ATP = lysidine(34) in tRNA(Ile2) + AMP + diphosphate + H(+)</text>
        <dbReference type="Rhea" id="RHEA:43744"/>
        <dbReference type="Rhea" id="RHEA-COMP:10625"/>
        <dbReference type="Rhea" id="RHEA-COMP:10670"/>
        <dbReference type="ChEBI" id="CHEBI:15378"/>
        <dbReference type="ChEBI" id="CHEBI:30616"/>
        <dbReference type="ChEBI" id="CHEBI:32551"/>
        <dbReference type="ChEBI" id="CHEBI:33019"/>
        <dbReference type="ChEBI" id="CHEBI:82748"/>
        <dbReference type="ChEBI" id="CHEBI:83665"/>
        <dbReference type="ChEBI" id="CHEBI:456215"/>
        <dbReference type="EC" id="6.3.4.19"/>
    </reaction>
</comment>
<evidence type="ECO:0000313" key="9">
    <source>
        <dbReference type="Proteomes" id="UP000663193"/>
    </source>
</evidence>
<dbReference type="NCBIfam" id="TIGR02432">
    <property type="entry name" value="lysidine_TilS_N"/>
    <property type="match status" value="1"/>
</dbReference>
<dbReference type="EC" id="6.3.4.19" evidence="1"/>
<keyword evidence="2" id="KW-0436">Ligase</keyword>
<dbReference type="Gene3D" id="3.40.50.620">
    <property type="entry name" value="HUPs"/>
    <property type="match status" value="1"/>
</dbReference>
<dbReference type="HAMAP" id="MF_01161">
    <property type="entry name" value="tRNA_Ile_lys_synt"/>
    <property type="match status" value="1"/>
</dbReference>
<keyword evidence="9" id="KW-1185">Reference proteome</keyword>
<evidence type="ECO:0000256" key="1">
    <source>
        <dbReference type="ARBA" id="ARBA00013267"/>
    </source>
</evidence>
<dbReference type="VEuPathDB" id="FungiDB:JI435_072190"/>
<dbReference type="GO" id="GO:0005524">
    <property type="term" value="F:ATP binding"/>
    <property type="evidence" value="ECO:0007669"/>
    <property type="project" value="UniProtKB-KW"/>
</dbReference>
<dbReference type="InterPro" id="IPR012795">
    <property type="entry name" value="tRNA_Ile_lys_synt_N"/>
</dbReference>
<dbReference type="EMBL" id="CP069032">
    <property type="protein sequence ID" value="QRD00358.1"/>
    <property type="molecule type" value="Genomic_DNA"/>
</dbReference>
<sequence length="654" mass="74794">MRRGDSQKASSLGFAISGGVDSMALASLYARAQKADASLPQGHGFIVDHKVRPESTEEAAWVAEQLRSKFGMKSSILTLTWPENFDMSDFKRFETEARTRRYQALGQACRREDIRALMVAHHGDDQAETVLMRLANNRLRTGLKGMQSVEWIPECEGIYGVHHSGDYQEPKVTNKIPFPIEQGGIQILRPLLAMEKSRLIATCQEHGTEWAEDKSNHLRTLTSRNAIRHIYKAHELPKALSIPSLVALSLRMQERVNKHQAYARKLYDQCLMKLDIQMGTLLIRFPPFDALLGRPITTDADKNEAWNNAYCLIEKVADLVTANLKPALGNLAARVDSIYPEFLTPEEKTELIAAGESHFRDNFTVHHIWWRKCDKASPFEDHGLPSEDYNSTPPHPNEWLLTRQALQPSEARRLQLEIPPSKTSPNADFSRPKEEYQLFDGRFWIKLHNYTYDTLIIRTFEHTDMRHLASLQGYKGAVRSRRGPIPERFIAAAFALIKPSDVRFTLPAVFRRDATGDETLVGFPTLNIRMDGLGPAEGICDWHVRYKKIDFGQRSIEDTIVPGARKMDYVNQEKAQRYQNKRVSRLKIRGNRVADYVSDAQRLAGYKRVYAKSGDDAMRERKKSLQYTQRAVQGEELEGLEFLRDDNEQDNEKR</sequence>
<evidence type="ECO:0000256" key="3">
    <source>
        <dbReference type="ARBA" id="ARBA00022694"/>
    </source>
</evidence>
<dbReference type="PANTHER" id="PTHR43033">
    <property type="entry name" value="TRNA(ILE)-LYSIDINE SYNTHASE-RELATED"/>
    <property type="match status" value="1"/>
</dbReference>
<dbReference type="GO" id="GO:0008033">
    <property type="term" value="P:tRNA processing"/>
    <property type="evidence" value="ECO:0007669"/>
    <property type="project" value="UniProtKB-KW"/>
</dbReference>
<dbReference type="InterPro" id="IPR011063">
    <property type="entry name" value="TilS/TtcA_N"/>
</dbReference>
<evidence type="ECO:0000256" key="6">
    <source>
        <dbReference type="ARBA" id="ARBA00048539"/>
    </source>
</evidence>
<dbReference type="Pfam" id="PF01171">
    <property type="entry name" value="ATP_bind_3"/>
    <property type="match status" value="1"/>
</dbReference>
<reference evidence="9" key="1">
    <citation type="journal article" date="2021" name="BMC Genomics">
        <title>Chromosome-level genome assembly and manually-curated proteome of model necrotroph Parastagonospora nodorum Sn15 reveals a genome-wide trove of candidate effector homologs, and redundancy of virulence-related functions within an accessory chromosome.</title>
        <authorList>
            <person name="Bertazzoni S."/>
            <person name="Jones D.A.B."/>
            <person name="Phan H.T."/>
            <person name="Tan K.-C."/>
            <person name="Hane J.K."/>
        </authorList>
    </citation>
    <scope>NUCLEOTIDE SEQUENCE [LARGE SCALE GENOMIC DNA]</scope>
    <source>
        <strain evidence="9">SN15 / ATCC MYA-4574 / FGSC 10173)</strain>
    </source>
</reference>
<evidence type="ECO:0000256" key="2">
    <source>
        <dbReference type="ARBA" id="ARBA00022598"/>
    </source>
</evidence>
<keyword evidence="3" id="KW-0819">tRNA processing</keyword>
<feature type="domain" description="tRNA(Ile)-lysidine/2-thiocytidine synthase N-terminal" evidence="7">
    <location>
        <begin position="14"/>
        <end position="229"/>
    </location>
</feature>
<gene>
    <name evidence="8" type="ORF">JI435_072190</name>
</gene>
<keyword evidence="4" id="KW-0547">Nucleotide-binding</keyword>
<evidence type="ECO:0000313" key="8">
    <source>
        <dbReference type="EMBL" id="QRD00358.1"/>
    </source>
</evidence>
<accession>A0A7U2F8I8</accession>
<dbReference type="SUPFAM" id="SSF52402">
    <property type="entry name" value="Adenine nucleotide alpha hydrolases-like"/>
    <property type="match status" value="1"/>
</dbReference>
<proteinExistence type="inferred from homology"/>
<dbReference type="AlphaFoldDB" id="A0A7U2F8I8"/>
<dbReference type="PANTHER" id="PTHR43033:SF1">
    <property type="entry name" value="TRNA(ILE)-LYSIDINE SYNTHASE-RELATED"/>
    <property type="match status" value="1"/>
</dbReference>
<name>A0A7U2F8I8_PHANO</name>
<evidence type="ECO:0000259" key="7">
    <source>
        <dbReference type="Pfam" id="PF01171"/>
    </source>
</evidence>
<dbReference type="Proteomes" id="UP000663193">
    <property type="component" value="Chromosome 10"/>
</dbReference>
<dbReference type="CDD" id="cd01992">
    <property type="entry name" value="TilS_N"/>
    <property type="match status" value="1"/>
</dbReference>
<dbReference type="GO" id="GO:0032267">
    <property type="term" value="F:tRNA(Ile)-lysidine synthase activity"/>
    <property type="evidence" value="ECO:0007669"/>
    <property type="project" value="UniProtKB-EC"/>
</dbReference>
<organism evidence="8 9">
    <name type="scientific">Phaeosphaeria nodorum (strain SN15 / ATCC MYA-4574 / FGSC 10173)</name>
    <name type="common">Glume blotch fungus</name>
    <name type="synonym">Parastagonospora nodorum</name>
    <dbReference type="NCBI Taxonomy" id="321614"/>
    <lineage>
        <taxon>Eukaryota</taxon>
        <taxon>Fungi</taxon>
        <taxon>Dikarya</taxon>
        <taxon>Ascomycota</taxon>
        <taxon>Pezizomycotina</taxon>
        <taxon>Dothideomycetes</taxon>
        <taxon>Pleosporomycetidae</taxon>
        <taxon>Pleosporales</taxon>
        <taxon>Pleosporineae</taxon>
        <taxon>Phaeosphaeriaceae</taxon>
        <taxon>Parastagonospora</taxon>
    </lineage>
</organism>
<evidence type="ECO:0000256" key="4">
    <source>
        <dbReference type="ARBA" id="ARBA00022741"/>
    </source>
</evidence>
<protein>
    <recommendedName>
        <fullName evidence="1">tRNA(Ile)-lysidine synthetase</fullName>
        <ecNumber evidence="1">6.3.4.19</ecNumber>
    </recommendedName>
</protein>
<keyword evidence="5" id="KW-0067">ATP-binding</keyword>